<dbReference type="AlphaFoldDB" id="A0A919XN83"/>
<sequence>MSKKSITKYTQGIYLNRKFVVYNVNRKDDNGAGEKIRYINDGSPSFY</sequence>
<evidence type="ECO:0000313" key="2">
    <source>
        <dbReference type="Proteomes" id="UP000679779"/>
    </source>
</evidence>
<dbReference type="EMBL" id="BORQ01000006">
    <property type="protein sequence ID" value="GIO33500.1"/>
    <property type="molecule type" value="Genomic_DNA"/>
</dbReference>
<protein>
    <submittedName>
        <fullName evidence="1">Uncharacterized protein</fullName>
    </submittedName>
</protein>
<name>A0A919XN83_9BACL</name>
<reference evidence="1" key="1">
    <citation type="submission" date="2021-03" db="EMBL/GenBank/DDBJ databases">
        <title>Antimicrobial resistance genes in bacteria isolated from Japanese honey, and their potential for conferring macrolide and lincosamide resistance in the American foulbrood pathogen Paenibacillus larvae.</title>
        <authorList>
            <person name="Okamoto M."/>
            <person name="Kumagai M."/>
            <person name="Kanamori H."/>
            <person name="Takamatsu D."/>
        </authorList>
    </citation>
    <scope>NUCLEOTIDE SEQUENCE</scope>
    <source>
        <strain evidence="1">J2TS6</strain>
    </source>
</reference>
<keyword evidence="2" id="KW-1185">Reference proteome</keyword>
<comment type="caution">
    <text evidence="1">The sequence shown here is derived from an EMBL/GenBank/DDBJ whole genome shotgun (WGS) entry which is preliminary data.</text>
</comment>
<organism evidence="1 2">
    <name type="scientific">Paenibacillus albilobatus</name>
    <dbReference type="NCBI Taxonomy" id="2716884"/>
    <lineage>
        <taxon>Bacteria</taxon>
        <taxon>Bacillati</taxon>
        <taxon>Bacillota</taxon>
        <taxon>Bacilli</taxon>
        <taxon>Bacillales</taxon>
        <taxon>Paenibacillaceae</taxon>
        <taxon>Paenibacillus</taxon>
    </lineage>
</organism>
<proteinExistence type="predicted"/>
<accession>A0A919XN83</accession>
<evidence type="ECO:0000313" key="1">
    <source>
        <dbReference type="EMBL" id="GIO33500.1"/>
    </source>
</evidence>
<dbReference type="Proteomes" id="UP000679779">
    <property type="component" value="Unassembled WGS sequence"/>
</dbReference>
<gene>
    <name evidence="1" type="ORF">J2TS6_46410</name>
</gene>